<protein>
    <submittedName>
        <fullName evidence="2">Uncharacterized protein</fullName>
    </submittedName>
</protein>
<name>J3KC39_COCIM</name>
<feature type="region of interest" description="Disordered" evidence="1">
    <location>
        <begin position="154"/>
        <end position="173"/>
    </location>
</feature>
<feature type="region of interest" description="Disordered" evidence="1">
    <location>
        <begin position="1"/>
        <end position="70"/>
    </location>
</feature>
<feature type="compositionally biased region" description="Basic and acidic residues" evidence="1">
    <location>
        <begin position="154"/>
        <end position="172"/>
    </location>
</feature>
<gene>
    <name evidence="2" type="ORF">CIMG_03784</name>
</gene>
<dbReference type="RefSeq" id="XP_001244343.2">
    <property type="nucleotide sequence ID" value="XM_001244342.2"/>
</dbReference>
<dbReference type="InParanoid" id="J3KC39"/>
<dbReference type="STRING" id="246410.J3KC39"/>
<dbReference type="VEuPathDB" id="FungiDB:CIMG_03784"/>
<dbReference type="EMBL" id="GG704916">
    <property type="protein sequence ID" value="EAS32760.3"/>
    <property type="molecule type" value="Genomic_DNA"/>
</dbReference>
<dbReference type="OrthoDB" id="5279705at2759"/>
<dbReference type="GeneID" id="4563205"/>
<sequence>MTEAMFATLPSPSPPHIFSIITPPSHRPYSSQCANPPRPFAFPMPQGNPNQEKETTRQPPSSTSPHTSYAQRYASQIRNPAARVAGRASHDVRRNAFLNRIKRGRENSMFSAREDSILWMDYVAQKQRFEEEMARSAPVLSNVEDEMMDIHEDDHAREDSDTKHNDQTRDDEAALEEYLAQEREYEAFLEEMESRIEANHTDSNQGEDEDYDRIFAEIASHYTAAISDPNEQMDMSHG</sequence>
<reference evidence="3" key="2">
    <citation type="journal article" date="2010" name="Genome Res.">
        <title>Population genomic sequencing of Coccidioides fungi reveals recent hybridization and transposon control.</title>
        <authorList>
            <person name="Neafsey D.E."/>
            <person name="Barker B.M."/>
            <person name="Sharpton T.J."/>
            <person name="Stajich J.E."/>
            <person name="Park D.J."/>
            <person name="Whiston E."/>
            <person name="Hung C.-Y."/>
            <person name="McMahan C."/>
            <person name="White J."/>
            <person name="Sykes S."/>
            <person name="Heiman D."/>
            <person name="Young S."/>
            <person name="Zeng Q."/>
            <person name="Abouelleil A."/>
            <person name="Aftuck L."/>
            <person name="Bessette D."/>
            <person name="Brown A."/>
            <person name="FitzGerald M."/>
            <person name="Lui A."/>
            <person name="Macdonald J.P."/>
            <person name="Priest M."/>
            <person name="Orbach M.J."/>
            <person name="Galgiani J.N."/>
            <person name="Kirkland T.N."/>
            <person name="Cole G.T."/>
            <person name="Birren B.W."/>
            <person name="Henn M.R."/>
            <person name="Taylor J.W."/>
            <person name="Rounsley S.D."/>
        </authorList>
    </citation>
    <scope>GENOME REANNOTATION</scope>
    <source>
        <strain evidence="3">RS</strain>
    </source>
</reference>
<evidence type="ECO:0000313" key="3">
    <source>
        <dbReference type="Proteomes" id="UP000001261"/>
    </source>
</evidence>
<reference evidence="3" key="1">
    <citation type="journal article" date="2009" name="Genome Res.">
        <title>Comparative genomic analyses of the human fungal pathogens Coccidioides and their relatives.</title>
        <authorList>
            <person name="Sharpton T.J."/>
            <person name="Stajich J.E."/>
            <person name="Rounsley S.D."/>
            <person name="Gardner M.J."/>
            <person name="Wortman J.R."/>
            <person name="Jordar V.S."/>
            <person name="Maiti R."/>
            <person name="Kodira C.D."/>
            <person name="Neafsey D.E."/>
            <person name="Zeng Q."/>
            <person name="Hung C.-Y."/>
            <person name="McMahan C."/>
            <person name="Muszewska A."/>
            <person name="Grynberg M."/>
            <person name="Mandel M.A."/>
            <person name="Kellner E.M."/>
            <person name="Barker B.M."/>
            <person name="Galgiani J.N."/>
            <person name="Orbach M.J."/>
            <person name="Kirkland T.N."/>
            <person name="Cole G.T."/>
            <person name="Henn M.R."/>
            <person name="Birren B.W."/>
            <person name="Taylor J.W."/>
        </authorList>
    </citation>
    <scope>NUCLEOTIDE SEQUENCE [LARGE SCALE GENOMIC DNA]</scope>
    <source>
        <strain evidence="3">RS</strain>
    </source>
</reference>
<proteinExistence type="predicted"/>
<evidence type="ECO:0000313" key="2">
    <source>
        <dbReference type="EMBL" id="EAS32760.3"/>
    </source>
</evidence>
<keyword evidence="3" id="KW-1185">Reference proteome</keyword>
<dbReference type="AlphaFoldDB" id="J3KC39"/>
<feature type="compositionally biased region" description="Polar residues" evidence="1">
    <location>
        <begin position="57"/>
        <end position="70"/>
    </location>
</feature>
<dbReference type="OMA" id="RSKTRKM"/>
<evidence type="ECO:0000256" key="1">
    <source>
        <dbReference type="SAM" id="MobiDB-lite"/>
    </source>
</evidence>
<organism evidence="2 3">
    <name type="scientific">Coccidioides immitis (strain RS)</name>
    <name type="common">Valley fever fungus</name>
    <dbReference type="NCBI Taxonomy" id="246410"/>
    <lineage>
        <taxon>Eukaryota</taxon>
        <taxon>Fungi</taxon>
        <taxon>Dikarya</taxon>
        <taxon>Ascomycota</taxon>
        <taxon>Pezizomycotina</taxon>
        <taxon>Eurotiomycetes</taxon>
        <taxon>Eurotiomycetidae</taxon>
        <taxon>Onygenales</taxon>
        <taxon>Onygenaceae</taxon>
        <taxon>Coccidioides</taxon>
    </lineage>
</organism>
<feature type="region of interest" description="Disordered" evidence="1">
    <location>
        <begin position="192"/>
        <end position="211"/>
    </location>
</feature>
<accession>J3KC39</accession>
<dbReference type="Proteomes" id="UP000001261">
    <property type="component" value="Unassembled WGS sequence"/>
</dbReference>
<dbReference type="KEGG" id="cim:CIMG_03784"/>